<dbReference type="PANTHER" id="PTHR18964:SF170">
    <property type="entry name" value="SUGAR KINASE"/>
    <property type="match status" value="1"/>
</dbReference>
<evidence type="ECO:0000256" key="1">
    <source>
        <dbReference type="ARBA" id="ARBA00006479"/>
    </source>
</evidence>
<keyword evidence="3" id="KW-1185">Reference proteome</keyword>
<organism evidence="2 3">
    <name type="scientific">Longibaculum muris</name>
    <dbReference type="NCBI Taxonomy" id="1796628"/>
    <lineage>
        <taxon>Bacteria</taxon>
        <taxon>Bacillati</taxon>
        <taxon>Bacillota</taxon>
        <taxon>Erysipelotrichia</taxon>
        <taxon>Erysipelotrichales</taxon>
        <taxon>Coprobacillaceae</taxon>
        <taxon>Longibaculum</taxon>
    </lineage>
</organism>
<keyword evidence="2" id="KW-0808">Transferase</keyword>
<dbReference type="EMBL" id="SMCQ01000003">
    <property type="protein sequence ID" value="TCW01656.1"/>
    <property type="molecule type" value="Genomic_DNA"/>
</dbReference>
<accession>A0A4R3ZAC7</accession>
<dbReference type="GeneID" id="98914596"/>
<comment type="similarity">
    <text evidence="1">Belongs to the ROK (NagC/XylR) family.</text>
</comment>
<dbReference type="GO" id="GO:0016301">
    <property type="term" value="F:kinase activity"/>
    <property type="evidence" value="ECO:0007669"/>
    <property type="project" value="UniProtKB-KW"/>
</dbReference>
<sequence length="300" mass="33392">MMKYLSIDAGGTFIKYAWMDEDGYILQQGKKPTPYTSKEDFMKIIREIWQQCDDKKGGIAMSLPGTIDTSKGYIFQGGSLTYHHGLALKEWYEEVFQVPVEIENDARCAAIAEMTAGHMQGINNGIVLTFGTGVGGCFIINGEIYKGTHLFSGEVSMLICDDIKVKGMDAVLGHIGGIGHFVKRVCEAKKVDITDGKTVFDWIASGDEIALKVFQKYCYDIAIQLFNMQIMLDPMRVCIGGGVSENPIFIQGIQTAMKAFYESLPVAMPRLEIVACQYHNDANLKGAFYHFQKQQTLARK</sequence>
<proteinExistence type="inferred from homology"/>
<dbReference type="Pfam" id="PF00480">
    <property type="entry name" value="ROK"/>
    <property type="match status" value="1"/>
</dbReference>
<dbReference type="Gene3D" id="3.30.420.40">
    <property type="match status" value="2"/>
</dbReference>
<reference evidence="2 3" key="1">
    <citation type="submission" date="2019-03" db="EMBL/GenBank/DDBJ databases">
        <title>Genomic Encyclopedia of Type Strains, Phase IV (KMG-IV): sequencing the most valuable type-strain genomes for metagenomic binning, comparative biology and taxonomic classification.</title>
        <authorList>
            <person name="Goeker M."/>
        </authorList>
    </citation>
    <scope>NUCLEOTIDE SEQUENCE [LARGE SCALE GENOMIC DNA]</scope>
    <source>
        <strain evidence="2 3">DSM 29487</strain>
    </source>
</reference>
<dbReference type="Proteomes" id="UP000295515">
    <property type="component" value="Unassembled WGS sequence"/>
</dbReference>
<dbReference type="InterPro" id="IPR000600">
    <property type="entry name" value="ROK"/>
</dbReference>
<dbReference type="RefSeq" id="WP_243646627.1">
    <property type="nucleotide sequence ID" value="NZ_JANKBF010000001.1"/>
</dbReference>
<dbReference type="PANTHER" id="PTHR18964">
    <property type="entry name" value="ROK (REPRESSOR, ORF, KINASE) FAMILY"/>
    <property type="match status" value="1"/>
</dbReference>
<dbReference type="AlphaFoldDB" id="A0A4R3ZAC7"/>
<dbReference type="InterPro" id="IPR043129">
    <property type="entry name" value="ATPase_NBD"/>
</dbReference>
<evidence type="ECO:0000313" key="2">
    <source>
        <dbReference type="EMBL" id="TCW01656.1"/>
    </source>
</evidence>
<comment type="caution">
    <text evidence="2">The sequence shown here is derived from an EMBL/GenBank/DDBJ whole genome shotgun (WGS) entry which is preliminary data.</text>
</comment>
<dbReference type="SUPFAM" id="SSF53067">
    <property type="entry name" value="Actin-like ATPase domain"/>
    <property type="match status" value="1"/>
</dbReference>
<protein>
    <submittedName>
        <fullName evidence="2">Putative NBD/HSP70 family sugar kinase</fullName>
    </submittedName>
</protein>
<keyword evidence="2" id="KW-0418">Kinase</keyword>
<name>A0A4R3ZAC7_9FIRM</name>
<evidence type="ECO:0000313" key="3">
    <source>
        <dbReference type="Proteomes" id="UP000295515"/>
    </source>
</evidence>
<gene>
    <name evidence="2" type="ORF">EDD60_103112</name>
</gene>
<dbReference type="CDD" id="cd24152">
    <property type="entry name" value="ASKHA_NBD_ROK-like"/>
    <property type="match status" value="1"/>
</dbReference>